<reference evidence="9" key="1">
    <citation type="journal article" date="2019" name="Int. J. Syst. Evol. Microbiol.">
        <title>The Global Catalogue of Microorganisms (GCM) 10K type strain sequencing project: providing services to taxonomists for standard genome sequencing and annotation.</title>
        <authorList>
            <consortium name="The Broad Institute Genomics Platform"/>
            <consortium name="The Broad Institute Genome Sequencing Center for Infectious Disease"/>
            <person name="Wu L."/>
            <person name="Ma J."/>
        </authorList>
    </citation>
    <scope>NUCLEOTIDE SEQUENCE [LARGE SCALE GENOMIC DNA]</scope>
    <source>
        <strain evidence="9">JCM 17975</strain>
    </source>
</reference>
<proteinExistence type="predicted"/>
<keyword evidence="4 7" id="KW-1133">Transmembrane helix</keyword>
<keyword evidence="2" id="KW-1003">Cell membrane</keyword>
<feature type="transmembrane region" description="Helical" evidence="7">
    <location>
        <begin position="71"/>
        <end position="100"/>
    </location>
</feature>
<dbReference type="Proteomes" id="UP001500843">
    <property type="component" value="Unassembled WGS sequence"/>
</dbReference>
<dbReference type="Pfam" id="PF02653">
    <property type="entry name" value="BPD_transp_2"/>
    <property type="match status" value="1"/>
</dbReference>
<dbReference type="PANTHER" id="PTHR32196:SF63">
    <property type="entry name" value="INNER MEMBRANE ABC TRANSPORTER PERMEASE PROTEIN YJFF"/>
    <property type="match status" value="1"/>
</dbReference>
<evidence type="ECO:0000256" key="5">
    <source>
        <dbReference type="ARBA" id="ARBA00023136"/>
    </source>
</evidence>
<accession>A0ABP8XYW2</accession>
<evidence type="ECO:0000256" key="4">
    <source>
        <dbReference type="ARBA" id="ARBA00022989"/>
    </source>
</evidence>
<evidence type="ECO:0000256" key="6">
    <source>
        <dbReference type="SAM" id="MobiDB-lite"/>
    </source>
</evidence>
<dbReference type="CDD" id="cd06579">
    <property type="entry name" value="TM_PBP1_transp_AraH_like"/>
    <property type="match status" value="1"/>
</dbReference>
<feature type="transmembrane region" description="Helical" evidence="7">
    <location>
        <begin position="112"/>
        <end position="134"/>
    </location>
</feature>
<gene>
    <name evidence="8" type="ORF">GCM10023198_46770</name>
</gene>
<evidence type="ECO:0000256" key="1">
    <source>
        <dbReference type="ARBA" id="ARBA00004651"/>
    </source>
</evidence>
<feature type="transmembrane region" description="Helical" evidence="7">
    <location>
        <begin position="234"/>
        <end position="251"/>
    </location>
</feature>
<feature type="transmembrane region" description="Helical" evidence="7">
    <location>
        <begin position="39"/>
        <end position="59"/>
    </location>
</feature>
<evidence type="ECO:0000313" key="8">
    <source>
        <dbReference type="EMBL" id="GAA4717841.1"/>
    </source>
</evidence>
<dbReference type="EMBL" id="BAABHM010000026">
    <property type="protein sequence ID" value="GAA4717841.1"/>
    <property type="molecule type" value="Genomic_DNA"/>
</dbReference>
<dbReference type="InterPro" id="IPR001851">
    <property type="entry name" value="ABC_transp_permease"/>
</dbReference>
<feature type="compositionally biased region" description="Polar residues" evidence="6">
    <location>
        <begin position="1"/>
        <end position="24"/>
    </location>
</feature>
<feature type="region of interest" description="Disordered" evidence="6">
    <location>
        <begin position="1"/>
        <end position="25"/>
    </location>
</feature>
<sequence length="341" mass="34964">MMGGTTTSSPGDQRATTETTSGTWSRVAGRSRRILGEHAVETLFVGVVLLGFIASPNFLTTFNVNSILQQAAVLGILAVGQAVVIISGGFDLSVGSVVALSTMVTASTIAEFGLLSIPVAVLAGGAMGAVSGLAVTWARIPPFVATLAVLGIARGLAFTIDNQGIVISDAQLVAFHAAHVGPVPLVALVWLAIVVLVHLLLRFTRTGTHWYAVGGNLETARLAGVPVARVQLKAYLLSGCLAGLAGVLFAARSSSGSPGIAAGWELDSIAVVVIGGVSLLGGAGNVLRVALGVLIYLMLANVMNLVNVDTYLQNVLKAVLILSAVTIPLFVQRRGQARRAS</sequence>
<protein>
    <submittedName>
        <fullName evidence="8">ABC transporter permease</fullName>
    </submittedName>
</protein>
<evidence type="ECO:0000256" key="2">
    <source>
        <dbReference type="ARBA" id="ARBA00022475"/>
    </source>
</evidence>
<comment type="caution">
    <text evidence="8">The sequence shown here is derived from an EMBL/GenBank/DDBJ whole genome shotgun (WGS) entry which is preliminary data.</text>
</comment>
<organism evidence="8 9">
    <name type="scientific">Promicromonospora umidemergens</name>
    <dbReference type="NCBI Taxonomy" id="629679"/>
    <lineage>
        <taxon>Bacteria</taxon>
        <taxon>Bacillati</taxon>
        <taxon>Actinomycetota</taxon>
        <taxon>Actinomycetes</taxon>
        <taxon>Micrococcales</taxon>
        <taxon>Promicromonosporaceae</taxon>
        <taxon>Promicromonospora</taxon>
    </lineage>
</organism>
<evidence type="ECO:0000256" key="7">
    <source>
        <dbReference type="SAM" id="Phobius"/>
    </source>
</evidence>
<comment type="subcellular location">
    <subcellularLocation>
        <location evidence="1">Cell membrane</location>
        <topology evidence="1">Multi-pass membrane protein</topology>
    </subcellularLocation>
</comment>
<feature type="transmembrane region" description="Helical" evidence="7">
    <location>
        <begin position="140"/>
        <end position="160"/>
    </location>
</feature>
<keyword evidence="9" id="KW-1185">Reference proteome</keyword>
<keyword evidence="3 7" id="KW-0812">Transmembrane</keyword>
<evidence type="ECO:0000313" key="9">
    <source>
        <dbReference type="Proteomes" id="UP001500843"/>
    </source>
</evidence>
<feature type="transmembrane region" description="Helical" evidence="7">
    <location>
        <begin position="172"/>
        <end position="201"/>
    </location>
</feature>
<feature type="transmembrane region" description="Helical" evidence="7">
    <location>
        <begin position="311"/>
        <end position="331"/>
    </location>
</feature>
<keyword evidence="5 7" id="KW-0472">Membrane</keyword>
<dbReference type="PANTHER" id="PTHR32196">
    <property type="entry name" value="ABC TRANSPORTER PERMEASE PROTEIN YPHD-RELATED-RELATED"/>
    <property type="match status" value="1"/>
</dbReference>
<name>A0ABP8XYW2_9MICO</name>
<evidence type="ECO:0000256" key="3">
    <source>
        <dbReference type="ARBA" id="ARBA00022692"/>
    </source>
</evidence>
<feature type="transmembrane region" description="Helical" evidence="7">
    <location>
        <begin position="271"/>
        <end position="299"/>
    </location>
</feature>